<evidence type="ECO:0000256" key="1">
    <source>
        <dbReference type="ARBA" id="ARBA00007625"/>
    </source>
</evidence>
<organism evidence="6">
    <name type="scientific">Phallusia mammillata</name>
    <dbReference type="NCBI Taxonomy" id="59560"/>
    <lineage>
        <taxon>Eukaryota</taxon>
        <taxon>Metazoa</taxon>
        <taxon>Chordata</taxon>
        <taxon>Tunicata</taxon>
        <taxon>Ascidiacea</taxon>
        <taxon>Phlebobranchia</taxon>
        <taxon>Ascidiidae</taxon>
        <taxon>Phallusia</taxon>
    </lineage>
</organism>
<keyword evidence="2 4" id="KW-0853">WD repeat</keyword>
<dbReference type="PANTHER" id="PTHR44019">
    <property type="entry name" value="WD REPEAT-CONTAINING PROTEIN 55"/>
    <property type="match status" value="1"/>
</dbReference>
<feature type="region of interest" description="Disordered" evidence="5">
    <location>
        <begin position="356"/>
        <end position="392"/>
    </location>
</feature>
<feature type="region of interest" description="Disordered" evidence="5">
    <location>
        <begin position="318"/>
        <end position="343"/>
    </location>
</feature>
<dbReference type="AlphaFoldDB" id="A0A6F9DXG3"/>
<evidence type="ECO:0000256" key="2">
    <source>
        <dbReference type="ARBA" id="ARBA00022574"/>
    </source>
</evidence>
<dbReference type="InterPro" id="IPR050505">
    <property type="entry name" value="WDR55/POC1"/>
</dbReference>
<feature type="compositionally biased region" description="Acidic residues" evidence="5">
    <location>
        <begin position="360"/>
        <end position="392"/>
    </location>
</feature>
<accession>A0A6F9DXG3</accession>
<keyword evidence="3" id="KW-0677">Repeat</keyword>
<dbReference type="Pfam" id="PF24796">
    <property type="entry name" value="WDR55"/>
    <property type="match status" value="1"/>
</dbReference>
<dbReference type="InterPro" id="IPR015943">
    <property type="entry name" value="WD40/YVTN_repeat-like_dom_sf"/>
</dbReference>
<comment type="similarity">
    <text evidence="1">Belongs to the WD repeat WDR55 family.</text>
</comment>
<dbReference type="SMART" id="SM00320">
    <property type="entry name" value="WD40"/>
    <property type="match status" value="7"/>
</dbReference>
<feature type="repeat" description="WD" evidence="4">
    <location>
        <begin position="124"/>
        <end position="150"/>
    </location>
</feature>
<reference evidence="6" key="1">
    <citation type="submission" date="2020-04" db="EMBL/GenBank/DDBJ databases">
        <authorList>
            <person name="Neveu A P."/>
        </authorList>
    </citation>
    <scope>NUCLEOTIDE SEQUENCE</scope>
    <source>
        <tissue evidence="6">Whole embryo</tissue>
    </source>
</reference>
<dbReference type="PROSITE" id="PS50082">
    <property type="entry name" value="WD_REPEATS_2"/>
    <property type="match status" value="1"/>
</dbReference>
<proteinExistence type="evidence at transcript level"/>
<dbReference type="PANTHER" id="PTHR44019:SF20">
    <property type="entry name" value="WD REPEAT-CONTAINING PROTEIN 55"/>
    <property type="match status" value="1"/>
</dbReference>
<evidence type="ECO:0000256" key="4">
    <source>
        <dbReference type="PROSITE-ProRule" id="PRU00221"/>
    </source>
</evidence>
<evidence type="ECO:0000313" key="6">
    <source>
        <dbReference type="EMBL" id="CAB3267713.1"/>
    </source>
</evidence>
<name>A0A6F9DXG3_9ASCI</name>
<protein>
    <submittedName>
        <fullName evidence="6">WD repeat-containing protein 55</fullName>
    </submittedName>
</protein>
<dbReference type="SUPFAM" id="SSF50978">
    <property type="entry name" value="WD40 repeat-like"/>
    <property type="match status" value="1"/>
</dbReference>
<sequence length="392" mass="43110">MSDSEDESGDETKTQVERPKAITGHSDFVDISFHPLEFYALATANLNGYLTVHKCNPGEDSERKFKIRASTKPCRCLSFSSTGDDVFVLTKDRTLQTINTCTGTVASKFTDIHSSPPYSLAIIDKNLLATGDDGGTLKLWDLRKGNTAVMEDRKFDDYVSGIAVDDKHRLLFAVSGDGTMATFNARQRKFIVQSENEECDILCAKVVKDNKKVIAGLADGLMLLYNWDEFAAPSDKFPGHTDSIDHIAKVTEDIVCTASSDGKIRAVHILPNRFLGVVGDHDGMPVEKVKCTTDGRFLASCSHDSTVRFWSVEHLHETDVDPQGKPEKHKKNEKMSQSGVGHGRKEFFADFEKDVVVPSADEDSDSDLGSDLPDSDELSDSESSIDGESEPE</sequence>
<dbReference type="EMBL" id="LR791851">
    <property type="protein sequence ID" value="CAB3267713.1"/>
    <property type="molecule type" value="mRNA"/>
</dbReference>
<gene>
    <name evidence="6" type="primary">Wdr55</name>
</gene>
<dbReference type="Gene3D" id="2.130.10.10">
    <property type="entry name" value="YVTN repeat-like/Quinoprotein amine dehydrogenase"/>
    <property type="match status" value="2"/>
</dbReference>
<evidence type="ECO:0000256" key="3">
    <source>
        <dbReference type="ARBA" id="ARBA00022737"/>
    </source>
</evidence>
<dbReference type="InterPro" id="IPR001680">
    <property type="entry name" value="WD40_rpt"/>
</dbReference>
<dbReference type="InterPro" id="IPR036322">
    <property type="entry name" value="WD40_repeat_dom_sf"/>
</dbReference>
<evidence type="ECO:0000256" key="5">
    <source>
        <dbReference type="SAM" id="MobiDB-lite"/>
    </source>
</evidence>